<feature type="transmembrane region" description="Helical" evidence="2">
    <location>
        <begin position="233"/>
        <end position="255"/>
    </location>
</feature>
<comment type="caution">
    <text evidence="3">The sequence shown here is derived from an EMBL/GenBank/DDBJ whole genome shotgun (WGS) entry which is preliminary data.</text>
</comment>
<protein>
    <recommendedName>
        <fullName evidence="5">Septum formation-related domain-containing protein</fullName>
    </recommendedName>
</protein>
<feature type="compositionally biased region" description="Low complexity" evidence="1">
    <location>
        <begin position="27"/>
        <end position="36"/>
    </location>
</feature>
<keyword evidence="4" id="KW-1185">Reference proteome</keyword>
<evidence type="ECO:0000256" key="2">
    <source>
        <dbReference type="SAM" id="Phobius"/>
    </source>
</evidence>
<evidence type="ECO:0000313" key="4">
    <source>
        <dbReference type="Proteomes" id="UP001525379"/>
    </source>
</evidence>
<dbReference type="Proteomes" id="UP001525379">
    <property type="component" value="Unassembled WGS sequence"/>
</dbReference>
<proteinExistence type="predicted"/>
<accession>A0ABT2HZB3</accession>
<sequence length="395" mass="42325">MTSREGGSRGGSFLPRRLRGQYSDVEPAQQPAQAPATSHVDATAPVSSRAFKSEADPALADETTTASEVKSLRALARRGVTRTGDAETRQPSASAATPPSTSAGNTSTPEQAQPPRVVAPRIPKRLSHTVRVGSDATPSADPAVASAQPTHTPEPQATSDAEPAAGTPVVPPRFIPQRDRELLKREDQRQLRLEEEKAAKSSSRDVLSETKDEQLDREARATRRARRRFRNRVLLAGAVLAILAFIVGVIVNPFAKRAPSPEELAASNLSHPTPTGVPYAALEPGQCFSTFTNAWAGEWQTTECTGEHAAEFLAEVPAHPYKGGPYPGEEQLRARAQLSCQDTSVLDEKKAKQVDKLVIDVRYAASQAEWDAGLQHYACFVARSDGGSWSGSLAA</sequence>
<dbReference type="EMBL" id="JALXSQ010000045">
    <property type="protein sequence ID" value="MCT2043455.1"/>
    <property type="molecule type" value="Genomic_DNA"/>
</dbReference>
<evidence type="ECO:0008006" key="5">
    <source>
        <dbReference type="Google" id="ProtNLM"/>
    </source>
</evidence>
<keyword evidence="2" id="KW-1133">Transmembrane helix</keyword>
<organism evidence="3 4">
    <name type="scientific">Pseudoclavibacter albus</name>
    <dbReference type="NCBI Taxonomy" id="272241"/>
    <lineage>
        <taxon>Bacteria</taxon>
        <taxon>Bacillati</taxon>
        <taxon>Actinomycetota</taxon>
        <taxon>Actinomycetes</taxon>
        <taxon>Micrococcales</taxon>
        <taxon>Microbacteriaceae</taxon>
        <taxon>Pseudoclavibacter</taxon>
    </lineage>
</organism>
<evidence type="ECO:0000313" key="3">
    <source>
        <dbReference type="EMBL" id="MCT2043455.1"/>
    </source>
</evidence>
<feature type="compositionally biased region" description="Low complexity" evidence="1">
    <location>
        <begin position="91"/>
        <end position="109"/>
    </location>
</feature>
<feature type="compositionally biased region" description="Basic and acidic residues" evidence="1">
    <location>
        <begin position="176"/>
        <end position="218"/>
    </location>
</feature>
<gene>
    <name evidence="3" type="ORF">M3D15_08965</name>
</gene>
<feature type="region of interest" description="Disordered" evidence="1">
    <location>
        <begin position="1"/>
        <end position="218"/>
    </location>
</feature>
<keyword evidence="2" id="KW-0472">Membrane</keyword>
<reference evidence="3 4" key="1">
    <citation type="submission" date="2022-04" db="EMBL/GenBank/DDBJ databases">
        <title>Human microbiome associated bacterial genomes.</title>
        <authorList>
            <person name="Sandstrom S."/>
            <person name="Salamzade R."/>
            <person name="Kalan L.R."/>
        </authorList>
    </citation>
    <scope>NUCLEOTIDE SEQUENCE [LARGE SCALE GENOMIC DNA]</scope>
    <source>
        <strain evidence="4">p3-SID1799</strain>
    </source>
</reference>
<name>A0ABT2HZB3_9MICO</name>
<dbReference type="RefSeq" id="WP_260104614.1">
    <property type="nucleotide sequence ID" value="NZ_JALXSQ010000045.1"/>
</dbReference>
<feature type="compositionally biased region" description="Polar residues" evidence="1">
    <location>
        <begin position="147"/>
        <end position="159"/>
    </location>
</feature>
<keyword evidence="2" id="KW-0812">Transmembrane</keyword>
<evidence type="ECO:0000256" key="1">
    <source>
        <dbReference type="SAM" id="MobiDB-lite"/>
    </source>
</evidence>